<proteinExistence type="inferred from homology"/>
<evidence type="ECO:0000259" key="6">
    <source>
        <dbReference type="Pfam" id="PF07980"/>
    </source>
</evidence>
<dbReference type="CDD" id="cd08977">
    <property type="entry name" value="SusD"/>
    <property type="match status" value="1"/>
</dbReference>
<dbReference type="Proteomes" id="UP000722625">
    <property type="component" value="Unassembled WGS sequence"/>
</dbReference>
<name>A0ABS5PIM5_9FLAO</name>
<evidence type="ECO:0000256" key="5">
    <source>
        <dbReference type="ARBA" id="ARBA00023237"/>
    </source>
</evidence>
<accession>A0ABS5PIM5</accession>
<dbReference type="Gene3D" id="1.25.40.390">
    <property type="match status" value="1"/>
</dbReference>
<protein>
    <submittedName>
        <fullName evidence="8">RagB/SusD family nutrient uptake outer membrane protein</fullName>
    </submittedName>
</protein>
<dbReference type="Pfam" id="PF14322">
    <property type="entry name" value="SusD-like_3"/>
    <property type="match status" value="1"/>
</dbReference>
<evidence type="ECO:0000256" key="1">
    <source>
        <dbReference type="ARBA" id="ARBA00004442"/>
    </source>
</evidence>
<evidence type="ECO:0000313" key="9">
    <source>
        <dbReference type="Proteomes" id="UP000722625"/>
    </source>
</evidence>
<keyword evidence="5" id="KW-0998">Cell outer membrane</keyword>
<organism evidence="8 9">
    <name type="scientific">Flavobacterium psychroterrae</name>
    <dbReference type="NCBI Taxonomy" id="2133767"/>
    <lineage>
        <taxon>Bacteria</taxon>
        <taxon>Pseudomonadati</taxon>
        <taxon>Bacteroidota</taxon>
        <taxon>Flavobacteriia</taxon>
        <taxon>Flavobacteriales</taxon>
        <taxon>Flavobacteriaceae</taxon>
        <taxon>Flavobacterium</taxon>
    </lineage>
</organism>
<dbReference type="PROSITE" id="PS51257">
    <property type="entry name" value="PROKAR_LIPOPROTEIN"/>
    <property type="match status" value="1"/>
</dbReference>
<dbReference type="EMBL" id="JAGYVZ010000050">
    <property type="protein sequence ID" value="MBS7234168.1"/>
    <property type="molecule type" value="Genomic_DNA"/>
</dbReference>
<keyword evidence="4" id="KW-0472">Membrane</keyword>
<evidence type="ECO:0000256" key="2">
    <source>
        <dbReference type="ARBA" id="ARBA00006275"/>
    </source>
</evidence>
<dbReference type="InterPro" id="IPR012944">
    <property type="entry name" value="SusD_RagB_dom"/>
</dbReference>
<dbReference type="InterPro" id="IPR011990">
    <property type="entry name" value="TPR-like_helical_dom_sf"/>
</dbReference>
<dbReference type="RefSeq" id="WP_213308071.1">
    <property type="nucleotide sequence ID" value="NZ_JAGYVZ010000050.1"/>
</dbReference>
<evidence type="ECO:0000256" key="4">
    <source>
        <dbReference type="ARBA" id="ARBA00023136"/>
    </source>
</evidence>
<evidence type="ECO:0000313" key="8">
    <source>
        <dbReference type="EMBL" id="MBS7234168.1"/>
    </source>
</evidence>
<reference evidence="8 9" key="1">
    <citation type="journal article" date="2018" name="Int. J. Syst. Evol. Microbiol.">
        <title>Flavobacterium chryseum sp. nov. and Flavobacterium psychroterrae sp. nov., novel environmental bacteria isolated from Antarctica.</title>
        <authorList>
            <person name="Kralova S."/>
            <person name="Svec P."/>
            <person name="Busse H.J."/>
            <person name="Stankova E."/>
            <person name="Vaczi P."/>
            <person name="Sedlacek I."/>
        </authorList>
    </citation>
    <scope>NUCLEOTIDE SEQUENCE [LARGE SCALE GENOMIC DNA]</scope>
    <source>
        <strain evidence="8 9">CCM 8827</strain>
    </source>
</reference>
<dbReference type="SUPFAM" id="SSF48452">
    <property type="entry name" value="TPR-like"/>
    <property type="match status" value="1"/>
</dbReference>
<evidence type="ECO:0000256" key="3">
    <source>
        <dbReference type="ARBA" id="ARBA00022729"/>
    </source>
</evidence>
<comment type="caution">
    <text evidence="8">The sequence shown here is derived from an EMBL/GenBank/DDBJ whole genome shotgun (WGS) entry which is preliminary data.</text>
</comment>
<gene>
    <name evidence="8" type="ORF">KHA90_24505</name>
</gene>
<dbReference type="InterPro" id="IPR033985">
    <property type="entry name" value="SusD-like_N"/>
</dbReference>
<comment type="similarity">
    <text evidence="2">Belongs to the SusD family.</text>
</comment>
<feature type="domain" description="RagB/SusD" evidence="6">
    <location>
        <begin position="316"/>
        <end position="429"/>
    </location>
</feature>
<dbReference type="Pfam" id="PF07980">
    <property type="entry name" value="SusD_RagB"/>
    <property type="match status" value="1"/>
</dbReference>
<feature type="domain" description="SusD-like N-terminal" evidence="7">
    <location>
        <begin position="53"/>
        <end position="226"/>
    </location>
</feature>
<keyword evidence="3" id="KW-0732">Signal</keyword>
<comment type="subcellular location">
    <subcellularLocation>
        <location evidence="1">Cell outer membrane</location>
    </subcellularLocation>
</comment>
<evidence type="ECO:0000259" key="7">
    <source>
        <dbReference type="Pfam" id="PF14322"/>
    </source>
</evidence>
<sequence length="460" mass="51813">MIKQLTKYPILLSIIVVLSSCDSFVEVDLPNSQLTNTAVFEDYSTANAALMDIYAKMRDTGILTGTNMGISNQMGNYTDELMASGDPSNLSWPFYNNSVLPSSSNVAEYWNASYNQIYAANALLEGTEQSKTLSSEDKKQLQGEALFIRALLHFYLLNLFGDIPYIKETDYKKNSTATRIPTQEVYQHIIADLERAQAILPIHFDNPQKVRADKYTIKALLARVYLYTKSFAEAANEASSLLNQTDLYSLEDNLSGVFLISSRETIWQFQSSLAGQNTKEGSLFIFEAGPPSITALNPLLINSFATDDLRKANWTKSVTDGTSVWYYSYKYKEQNATAVSKEYSVVFRLAEQYLIRAEARAQQGDLIGAKEDLNKIRTRAGLPNTIAITQQQLLIAVLQERYWEFFTEQGHRFFDLKRSSELDKTLSGIKPGWKTTDSLLPIPQNELSVNPNLRPQNPGY</sequence>
<keyword evidence="9" id="KW-1185">Reference proteome</keyword>